<feature type="compositionally biased region" description="Low complexity" evidence="1">
    <location>
        <begin position="91"/>
        <end position="102"/>
    </location>
</feature>
<dbReference type="GeneID" id="42906118"/>
<proteinExistence type="predicted"/>
<evidence type="ECO:0000256" key="1">
    <source>
        <dbReference type="SAM" id="MobiDB-lite"/>
    </source>
</evidence>
<dbReference type="EMBL" id="MK527108">
    <property type="protein sequence ID" value="QGN66795.1"/>
    <property type="molecule type" value="Genomic_DNA"/>
</dbReference>
<sequence>MKNLILFSVIYNNKLYIANGEIFSLMGHLLLLEQVLTYFDPYSSDEGFLIMMVESISMQNILKTRKKMGLSLNSKNVTSFSSGQRGARAARPCSPSGRRGSS</sequence>
<dbReference type="RefSeq" id="YP_009722393.1">
    <property type="nucleotide sequence ID" value="NC_045397.1"/>
</dbReference>
<evidence type="ECO:0000313" key="2">
    <source>
        <dbReference type="EMBL" id="QGN66795.1"/>
    </source>
</evidence>
<gene>
    <name evidence="2" type="primary">orf102</name>
</gene>
<organism evidence="2">
    <name type="scientific">Morchella importuna</name>
    <dbReference type="NCBI Taxonomy" id="1174673"/>
    <lineage>
        <taxon>Eukaryota</taxon>
        <taxon>Fungi</taxon>
        <taxon>Dikarya</taxon>
        <taxon>Ascomycota</taxon>
        <taxon>Pezizomycotina</taxon>
        <taxon>Pezizomycetes</taxon>
        <taxon>Pezizales</taxon>
        <taxon>Morchellaceae</taxon>
        <taxon>Morchella</taxon>
    </lineage>
</organism>
<feature type="region of interest" description="Disordered" evidence="1">
    <location>
        <begin position="77"/>
        <end position="102"/>
    </location>
</feature>
<dbReference type="AlphaFoldDB" id="A0A650AFG7"/>
<geneLocation type="mitochondrion" evidence="2"/>
<name>A0A650AFG7_9PEZI</name>
<protein>
    <submittedName>
        <fullName evidence="2">Uncharacterized protein</fullName>
    </submittedName>
</protein>
<reference evidence="2" key="1">
    <citation type="submission" date="2019-02" db="EMBL/GenBank/DDBJ databases">
        <title>The largest mitochondrial genome of Morchella importuna (272.2 kb) among fungi reservoir of numerous mitochondrial ORFs, repeatitive sequences and nuclear genome horizontal transfer.</title>
        <authorList>
            <person name="Liu W."/>
            <person name="Bian Y."/>
        </authorList>
    </citation>
    <scope>NUCLEOTIDE SEQUENCE</scope>
</reference>
<keyword evidence="2" id="KW-0496">Mitochondrion</keyword>
<accession>A0A650AFG7</accession>